<protein>
    <recommendedName>
        <fullName evidence="4">Retrotransposon gag domain-containing protein</fullName>
    </recommendedName>
</protein>
<keyword evidence="3" id="KW-1185">Reference proteome</keyword>
<reference evidence="2 3" key="1">
    <citation type="journal article" date="2021" name="Comput. Struct. Biotechnol. J.">
        <title>De novo genome assembly of the potent medicinal plant Rehmannia glutinosa using nanopore technology.</title>
        <authorList>
            <person name="Ma L."/>
            <person name="Dong C."/>
            <person name="Song C."/>
            <person name="Wang X."/>
            <person name="Zheng X."/>
            <person name="Niu Y."/>
            <person name="Chen S."/>
            <person name="Feng W."/>
        </authorList>
    </citation>
    <scope>NUCLEOTIDE SEQUENCE [LARGE SCALE GENOMIC DNA]</scope>
    <source>
        <strain evidence="2">DH-2019</strain>
    </source>
</reference>
<evidence type="ECO:0000313" key="2">
    <source>
        <dbReference type="EMBL" id="KAK6138412.1"/>
    </source>
</evidence>
<evidence type="ECO:0008006" key="4">
    <source>
        <dbReference type="Google" id="ProtNLM"/>
    </source>
</evidence>
<dbReference type="EMBL" id="JABTTQ020000733">
    <property type="protein sequence ID" value="KAK6138412.1"/>
    <property type="molecule type" value="Genomic_DNA"/>
</dbReference>
<dbReference type="Proteomes" id="UP001318860">
    <property type="component" value="Unassembled WGS sequence"/>
</dbReference>
<sequence length="342" mass="38032">MASSFGAKTREHITSKLISHFVSDERYNQGHGPRIYQLKGELYEFRQGSLSVTDYYAKLKGIWDQLDQFTKTNTCACGSKCSTLINMQEERDNEKVYKFLMGLDDRYGTVRSNIISTEPLPSLTHCFAMISREELQLKAGQREDPRIQAAAFISKGKFDQKNHVGEGRTPADGIVTCEYCQRPGHDKSRCFEIIGYPEHWKNRGGGRAGRGRGRGGGNRGGRGARANAVQAQASTVTGEVEIPSNTVQMPSLTQAQLDRLMSLLGTNDQGNMIHDALSGKKFSLVHLSDWIIDSGASHHVSSKLEILENLREAEKDERVIIPNGNSLKKTSDLNVKENLLDI</sequence>
<feature type="region of interest" description="Disordered" evidence="1">
    <location>
        <begin position="202"/>
        <end position="227"/>
    </location>
</feature>
<proteinExistence type="predicted"/>
<evidence type="ECO:0000313" key="3">
    <source>
        <dbReference type="Proteomes" id="UP001318860"/>
    </source>
</evidence>
<dbReference type="PANTHER" id="PTHR34222">
    <property type="entry name" value="GAG_PRE-INTEGRS DOMAIN-CONTAINING PROTEIN"/>
    <property type="match status" value="1"/>
</dbReference>
<gene>
    <name evidence="2" type="ORF">DH2020_027843</name>
</gene>
<evidence type="ECO:0000256" key="1">
    <source>
        <dbReference type="SAM" id="MobiDB-lite"/>
    </source>
</evidence>
<organism evidence="2 3">
    <name type="scientific">Rehmannia glutinosa</name>
    <name type="common">Chinese foxglove</name>
    <dbReference type="NCBI Taxonomy" id="99300"/>
    <lineage>
        <taxon>Eukaryota</taxon>
        <taxon>Viridiplantae</taxon>
        <taxon>Streptophyta</taxon>
        <taxon>Embryophyta</taxon>
        <taxon>Tracheophyta</taxon>
        <taxon>Spermatophyta</taxon>
        <taxon>Magnoliopsida</taxon>
        <taxon>eudicotyledons</taxon>
        <taxon>Gunneridae</taxon>
        <taxon>Pentapetalae</taxon>
        <taxon>asterids</taxon>
        <taxon>lamiids</taxon>
        <taxon>Lamiales</taxon>
        <taxon>Orobanchaceae</taxon>
        <taxon>Rehmannieae</taxon>
        <taxon>Rehmannia</taxon>
    </lineage>
</organism>
<name>A0ABR0VTZ0_REHGL</name>
<accession>A0ABR0VTZ0</accession>
<comment type="caution">
    <text evidence="2">The sequence shown here is derived from an EMBL/GenBank/DDBJ whole genome shotgun (WGS) entry which is preliminary data.</text>
</comment>
<feature type="compositionally biased region" description="Gly residues" evidence="1">
    <location>
        <begin position="203"/>
        <end position="223"/>
    </location>
</feature>
<dbReference type="PANTHER" id="PTHR34222:SF28">
    <property type="entry name" value="CCHC-TYPE DOMAIN-CONTAINING PROTEIN"/>
    <property type="match status" value="1"/>
</dbReference>